<name>S4P261_9NEOP</name>
<evidence type="ECO:0000313" key="1">
    <source>
        <dbReference type="EMBL" id="JAA82403.1"/>
    </source>
</evidence>
<accession>S4P261</accession>
<protein>
    <submittedName>
        <fullName evidence="1">Uncharacterized protein</fullName>
    </submittedName>
</protein>
<feature type="non-terminal residue" evidence="1">
    <location>
        <position position="73"/>
    </location>
</feature>
<reference evidence="1" key="1">
    <citation type="journal article" date="2013" name="BMC Genomics">
        <title>Unscrambling butterfly oogenesis.</title>
        <authorList>
            <person name="Carter J.M."/>
            <person name="Baker S.C."/>
            <person name="Pink R."/>
            <person name="Carter D.R."/>
            <person name="Collins A."/>
            <person name="Tomlin J."/>
            <person name="Gibbs M."/>
            <person name="Breuker C.J."/>
        </authorList>
    </citation>
    <scope>NUCLEOTIDE SEQUENCE</scope>
    <source>
        <tissue evidence="1">Ovary</tissue>
    </source>
</reference>
<reference evidence="1" key="2">
    <citation type="submission" date="2013-05" db="EMBL/GenBank/DDBJ databases">
        <authorList>
            <person name="Carter J.-M."/>
            <person name="Baker S.C."/>
            <person name="Pink R."/>
            <person name="Carter D.R.F."/>
            <person name="Collins A."/>
            <person name="Tomlin J."/>
            <person name="Gibbs M."/>
            <person name="Breuker C.J."/>
        </authorList>
    </citation>
    <scope>NUCLEOTIDE SEQUENCE</scope>
    <source>
        <tissue evidence="1">Ovary</tissue>
    </source>
</reference>
<dbReference type="EMBL" id="GAIX01010157">
    <property type="protein sequence ID" value="JAA82403.1"/>
    <property type="molecule type" value="Transcribed_RNA"/>
</dbReference>
<proteinExistence type="predicted"/>
<sequence length="73" mass="8688">QKLSKLDNIATQIEEYSFHNLQQNLIRILNDDKNSEAVAAKLKYHFDKSYVSNERMEILSREIHEKLINSWKP</sequence>
<feature type="non-terminal residue" evidence="1">
    <location>
        <position position="1"/>
    </location>
</feature>
<dbReference type="AlphaFoldDB" id="S4P261"/>
<organism evidence="1">
    <name type="scientific">Pararge aegeria</name>
    <name type="common">speckled wood butterfly</name>
    <dbReference type="NCBI Taxonomy" id="116150"/>
    <lineage>
        <taxon>Eukaryota</taxon>
        <taxon>Metazoa</taxon>
        <taxon>Ecdysozoa</taxon>
        <taxon>Arthropoda</taxon>
        <taxon>Hexapoda</taxon>
        <taxon>Insecta</taxon>
        <taxon>Pterygota</taxon>
        <taxon>Neoptera</taxon>
        <taxon>Endopterygota</taxon>
        <taxon>Lepidoptera</taxon>
        <taxon>Glossata</taxon>
        <taxon>Ditrysia</taxon>
        <taxon>Papilionoidea</taxon>
        <taxon>Nymphalidae</taxon>
        <taxon>Satyrinae</taxon>
        <taxon>Satyrini</taxon>
        <taxon>Parargina</taxon>
        <taxon>Pararge</taxon>
    </lineage>
</organism>